<keyword evidence="12" id="KW-0648">Protein biosynthesis</keyword>
<protein>
    <recommendedName>
        <fullName evidence="2 8">Transcription elongation factor GreA</fullName>
    </recommendedName>
    <alternativeName>
        <fullName evidence="7 8">Transcript cleavage factor GreA</fullName>
    </alternativeName>
</protein>
<gene>
    <name evidence="8" type="primary">greA</name>
    <name evidence="12" type="ORF">COX26_01780</name>
</gene>
<evidence type="ECO:0000256" key="1">
    <source>
        <dbReference type="ARBA" id="ARBA00008213"/>
    </source>
</evidence>
<dbReference type="Gene3D" id="3.10.50.30">
    <property type="entry name" value="Transcription elongation factor, GreA/GreB, C-terminal domain"/>
    <property type="match status" value="1"/>
</dbReference>
<keyword evidence="5 8" id="KW-0804">Transcription</keyword>
<comment type="caution">
    <text evidence="12">The sequence shown here is derived from an EMBL/GenBank/DDBJ whole genome shotgun (WGS) entry which is preliminary data.</text>
</comment>
<dbReference type="InterPro" id="IPR023459">
    <property type="entry name" value="Tscrpt_elong_fac_GreA/B_fam"/>
</dbReference>
<dbReference type="GO" id="GO:0003677">
    <property type="term" value="F:DNA binding"/>
    <property type="evidence" value="ECO:0007669"/>
    <property type="project" value="UniProtKB-UniRule"/>
</dbReference>
<dbReference type="GO" id="GO:0070063">
    <property type="term" value="F:RNA polymerase binding"/>
    <property type="evidence" value="ECO:0007669"/>
    <property type="project" value="InterPro"/>
</dbReference>
<dbReference type="NCBIfam" id="TIGR01462">
    <property type="entry name" value="greA"/>
    <property type="match status" value="1"/>
</dbReference>
<feature type="domain" description="Transcription elongation factor GreA/GreB C-terminal" evidence="10">
    <location>
        <begin position="85"/>
        <end position="155"/>
    </location>
</feature>
<accession>A0A2G9Z9N9</accession>
<dbReference type="FunFam" id="3.10.50.30:FF:000001">
    <property type="entry name" value="Transcription elongation factor GreA"/>
    <property type="match status" value="1"/>
</dbReference>
<evidence type="ECO:0000313" key="13">
    <source>
        <dbReference type="Proteomes" id="UP000228812"/>
    </source>
</evidence>
<dbReference type="GO" id="GO:0003746">
    <property type="term" value="F:translation elongation factor activity"/>
    <property type="evidence" value="ECO:0007669"/>
    <property type="project" value="UniProtKB-KW"/>
</dbReference>
<dbReference type="PIRSF" id="PIRSF006092">
    <property type="entry name" value="GreA_GreB"/>
    <property type="match status" value="1"/>
</dbReference>
<evidence type="ECO:0000259" key="10">
    <source>
        <dbReference type="Pfam" id="PF01272"/>
    </source>
</evidence>
<feature type="domain" description="Transcription elongation factor GreA/GreB N-terminal" evidence="11">
    <location>
        <begin position="8"/>
        <end position="77"/>
    </location>
</feature>
<dbReference type="EMBL" id="PCRZ01000030">
    <property type="protein sequence ID" value="PIP29885.1"/>
    <property type="molecule type" value="Genomic_DNA"/>
</dbReference>
<dbReference type="PROSITE" id="PS00830">
    <property type="entry name" value="GREAB_2"/>
    <property type="match status" value="1"/>
</dbReference>
<evidence type="ECO:0000256" key="9">
    <source>
        <dbReference type="RuleBase" id="RU000556"/>
    </source>
</evidence>
<keyword evidence="12" id="KW-0251">Elongation factor</keyword>
<evidence type="ECO:0000313" key="12">
    <source>
        <dbReference type="EMBL" id="PIP29885.1"/>
    </source>
</evidence>
<dbReference type="PANTHER" id="PTHR30437:SF4">
    <property type="entry name" value="TRANSCRIPTION ELONGATION FACTOR GREA"/>
    <property type="match status" value="1"/>
</dbReference>
<dbReference type="HAMAP" id="MF_00105">
    <property type="entry name" value="GreA_GreB"/>
    <property type="match status" value="1"/>
</dbReference>
<proteinExistence type="inferred from homology"/>
<dbReference type="PANTHER" id="PTHR30437">
    <property type="entry name" value="TRANSCRIPTION ELONGATION FACTOR GREA"/>
    <property type="match status" value="1"/>
</dbReference>
<dbReference type="FunFam" id="1.10.287.180:FF:000001">
    <property type="entry name" value="Transcription elongation factor GreA"/>
    <property type="match status" value="1"/>
</dbReference>
<dbReference type="SUPFAM" id="SSF54534">
    <property type="entry name" value="FKBP-like"/>
    <property type="match status" value="1"/>
</dbReference>
<sequence length="155" mass="17177">MRTDQKAYLTRERYDELTAELQGLKTAGRKGIADRLKHSKDMGDLSENFDYQEARDEQVRLEQHIAQIEELLKHSVIIKKSEGAHTVRIGSKVTVQRDKAVIAYTIVGSNEAQPTAGLISNESPLGRGILGKKVGDMASVRTPAGETSYRILAIE</sequence>
<keyword evidence="3 8" id="KW-0805">Transcription regulation</keyword>
<dbReference type="Pfam" id="PF01272">
    <property type="entry name" value="GreA_GreB"/>
    <property type="match status" value="1"/>
</dbReference>
<dbReference type="AlphaFoldDB" id="A0A2G9Z9N9"/>
<evidence type="ECO:0000259" key="11">
    <source>
        <dbReference type="Pfam" id="PF03449"/>
    </source>
</evidence>
<dbReference type="InterPro" id="IPR036805">
    <property type="entry name" value="Tscrpt_elong_fac_GreA/B_N_sf"/>
</dbReference>
<dbReference type="Proteomes" id="UP000228812">
    <property type="component" value="Unassembled WGS sequence"/>
</dbReference>
<dbReference type="InterPro" id="IPR006359">
    <property type="entry name" value="Tscrpt_elong_fac_GreA"/>
</dbReference>
<dbReference type="InterPro" id="IPR028624">
    <property type="entry name" value="Tscrpt_elong_fac_GreA/B"/>
</dbReference>
<dbReference type="Pfam" id="PF03449">
    <property type="entry name" value="GreA_GreB_N"/>
    <property type="match status" value="1"/>
</dbReference>
<keyword evidence="4 8" id="KW-0238">DNA-binding</keyword>
<evidence type="ECO:0000256" key="3">
    <source>
        <dbReference type="ARBA" id="ARBA00023015"/>
    </source>
</evidence>
<dbReference type="NCBIfam" id="NF001263">
    <property type="entry name" value="PRK00226.1-4"/>
    <property type="match status" value="1"/>
</dbReference>
<dbReference type="InterPro" id="IPR036953">
    <property type="entry name" value="GreA/GreB_C_sf"/>
</dbReference>
<dbReference type="InterPro" id="IPR022691">
    <property type="entry name" value="Tscrpt_elong_fac_GreA/B_N"/>
</dbReference>
<comment type="similarity">
    <text evidence="1 8 9">Belongs to the GreA/GreB family.</text>
</comment>
<evidence type="ECO:0000256" key="5">
    <source>
        <dbReference type="ARBA" id="ARBA00023163"/>
    </source>
</evidence>
<dbReference type="InterPro" id="IPR001437">
    <property type="entry name" value="Tscrpt_elong_fac_GreA/B_C"/>
</dbReference>
<dbReference type="SUPFAM" id="SSF46557">
    <property type="entry name" value="GreA transcript cleavage protein, N-terminal domain"/>
    <property type="match status" value="1"/>
</dbReference>
<evidence type="ECO:0000256" key="2">
    <source>
        <dbReference type="ARBA" id="ARBA00013729"/>
    </source>
</evidence>
<dbReference type="GO" id="GO:0032784">
    <property type="term" value="P:regulation of DNA-templated transcription elongation"/>
    <property type="evidence" value="ECO:0007669"/>
    <property type="project" value="UniProtKB-UniRule"/>
</dbReference>
<organism evidence="12 13">
    <name type="scientific">Candidatus Jorgensenbacteria bacterium CG23_combo_of_CG06-09_8_20_14_all_54_14</name>
    <dbReference type="NCBI Taxonomy" id="1974595"/>
    <lineage>
        <taxon>Bacteria</taxon>
        <taxon>Candidatus Joergenseniibacteriota</taxon>
    </lineage>
</organism>
<name>A0A2G9Z9N9_9BACT</name>
<dbReference type="InterPro" id="IPR018151">
    <property type="entry name" value="TF_GreA/GreB_CS"/>
</dbReference>
<evidence type="ECO:0000256" key="4">
    <source>
        <dbReference type="ARBA" id="ARBA00023125"/>
    </source>
</evidence>
<dbReference type="GO" id="GO:0006354">
    <property type="term" value="P:DNA-templated transcription elongation"/>
    <property type="evidence" value="ECO:0007669"/>
    <property type="project" value="TreeGrafter"/>
</dbReference>
<evidence type="ECO:0000256" key="8">
    <source>
        <dbReference type="HAMAP-Rule" id="MF_00105"/>
    </source>
</evidence>
<comment type="function">
    <text evidence="6 8 9">Necessary for efficient RNA polymerase transcription elongation past template-encoded arresting sites. The arresting sites in DNA have the property of trapping a certain fraction of elongating RNA polymerases that pass through, resulting in locked ternary complexes. Cleavage of the nascent transcript by cleavage factors such as GreA or GreB allows the resumption of elongation from the new 3'terminus. GreA releases sequences of 2 to 3 nucleotides.</text>
</comment>
<reference evidence="12 13" key="1">
    <citation type="submission" date="2017-09" db="EMBL/GenBank/DDBJ databases">
        <title>Depth-based differentiation of microbial function through sediment-hosted aquifers and enrichment of novel symbionts in the deep terrestrial subsurface.</title>
        <authorList>
            <person name="Probst A.J."/>
            <person name="Ladd B."/>
            <person name="Jarett J.K."/>
            <person name="Geller-Mcgrath D.E."/>
            <person name="Sieber C.M."/>
            <person name="Emerson J.B."/>
            <person name="Anantharaman K."/>
            <person name="Thomas B.C."/>
            <person name="Malmstrom R."/>
            <person name="Stieglmeier M."/>
            <person name="Klingl A."/>
            <person name="Woyke T."/>
            <person name="Ryan C.M."/>
            <person name="Banfield J.F."/>
        </authorList>
    </citation>
    <scope>NUCLEOTIDE SEQUENCE [LARGE SCALE GENOMIC DNA]</scope>
    <source>
        <strain evidence="12">CG23_combo_of_CG06-09_8_20_14_all_54_14</strain>
    </source>
</reference>
<evidence type="ECO:0000256" key="6">
    <source>
        <dbReference type="ARBA" id="ARBA00024916"/>
    </source>
</evidence>
<evidence type="ECO:0000256" key="7">
    <source>
        <dbReference type="ARBA" id="ARBA00030776"/>
    </source>
</evidence>
<dbReference type="Gene3D" id="1.10.287.180">
    <property type="entry name" value="Transcription elongation factor, GreA/GreB, N-terminal domain"/>
    <property type="match status" value="1"/>
</dbReference>